<keyword evidence="3" id="KW-0050">Antiport</keyword>
<evidence type="ECO:0000259" key="10">
    <source>
        <dbReference type="Pfam" id="PF03553"/>
    </source>
</evidence>
<keyword evidence="7 9" id="KW-0472">Membrane</keyword>
<feature type="domain" description="Na+/H+ antiporter NhaC-like C-terminal" evidence="10">
    <location>
        <begin position="1"/>
        <end position="73"/>
    </location>
</feature>
<keyword evidence="5 9" id="KW-0812">Transmembrane</keyword>
<evidence type="ECO:0000256" key="4">
    <source>
        <dbReference type="ARBA" id="ARBA00022475"/>
    </source>
</evidence>
<dbReference type="InterPro" id="IPR052180">
    <property type="entry name" value="NhaC_Na-H+_Antiporter"/>
</dbReference>
<dbReference type="PANTHER" id="PTHR33451:SF3">
    <property type="entry name" value="MALATE-2H(+)_NA(+)-LACTATE ANTIPORTER"/>
    <property type="match status" value="1"/>
</dbReference>
<comment type="similarity">
    <text evidence="8">Belongs to the NhaC Na(+)/H(+) (TC 2.A.35) antiporter family.</text>
</comment>
<dbReference type="AlphaFoldDB" id="A0A645FNV3"/>
<evidence type="ECO:0000256" key="5">
    <source>
        <dbReference type="ARBA" id="ARBA00022692"/>
    </source>
</evidence>
<keyword evidence="4" id="KW-1003">Cell membrane</keyword>
<evidence type="ECO:0000256" key="8">
    <source>
        <dbReference type="ARBA" id="ARBA00038435"/>
    </source>
</evidence>
<evidence type="ECO:0000256" key="6">
    <source>
        <dbReference type="ARBA" id="ARBA00022989"/>
    </source>
</evidence>
<keyword evidence="6 9" id="KW-1133">Transmembrane helix</keyword>
<comment type="caution">
    <text evidence="11">The sequence shown here is derived from an EMBL/GenBank/DDBJ whole genome shotgun (WGS) entry which is preliminary data.</text>
</comment>
<dbReference type="GO" id="GO:0015297">
    <property type="term" value="F:antiporter activity"/>
    <property type="evidence" value="ECO:0007669"/>
    <property type="project" value="UniProtKB-KW"/>
</dbReference>
<comment type="subcellular location">
    <subcellularLocation>
        <location evidence="1">Cell membrane</location>
        <topology evidence="1">Multi-pass membrane protein</topology>
    </subcellularLocation>
</comment>
<evidence type="ECO:0000256" key="9">
    <source>
        <dbReference type="SAM" id="Phobius"/>
    </source>
</evidence>
<dbReference type="Pfam" id="PF03553">
    <property type="entry name" value="Na_H_antiporter"/>
    <property type="match status" value="1"/>
</dbReference>
<proteinExistence type="inferred from homology"/>
<gene>
    <name evidence="11" type="ORF">SDC9_163445</name>
</gene>
<keyword evidence="2" id="KW-0813">Transport</keyword>
<sequence length="94" mass="10022">MYAEEYRKMGLHPKTLSNALEGAGTVTSALIPWNTCGVFIVSTLGITTAQYAPYAVFNWLMPIVVIVMAFMGLTTADADGVRLAKKKGAAPVAK</sequence>
<evidence type="ECO:0000256" key="1">
    <source>
        <dbReference type="ARBA" id="ARBA00004651"/>
    </source>
</evidence>
<evidence type="ECO:0000256" key="3">
    <source>
        <dbReference type="ARBA" id="ARBA00022449"/>
    </source>
</evidence>
<reference evidence="11" key="1">
    <citation type="submission" date="2019-08" db="EMBL/GenBank/DDBJ databases">
        <authorList>
            <person name="Kucharzyk K."/>
            <person name="Murdoch R.W."/>
            <person name="Higgins S."/>
            <person name="Loffler F."/>
        </authorList>
    </citation>
    <scope>NUCLEOTIDE SEQUENCE</scope>
</reference>
<name>A0A645FNV3_9ZZZZ</name>
<organism evidence="11">
    <name type="scientific">bioreactor metagenome</name>
    <dbReference type="NCBI Taxonomy" id="1076179"/>
    <lineage>
        <taxon>unclassified sequences</taxon>
        <taxon>metagenomes</taxon>
        <taxon>ecological metagenomes</taxon>
    </lineage>
</organism>
<dbReference type="PANTHER" id="PTHR33451">
    <property type="entry name" value="MALATE-2H(+)/NA(+)-LACTATE ANTIPORTER"/>
    <property type="match status" value="1"/>
</dbReference>
<accession>A0A645FNV3</accession>
<evidence type="ECO:0000256" key="2">
    <source>
        <dbReference type="ARBA" id="ARBA00022448"/>
    </source>
</evidence>
<dbReference type="EMBL" id="VSSQ01063013">
    <property type="protein sequence ID" value="MPN16107.1"/>
    <property type="molecule type" value="Genomic_DNA"/>
</dbReference>
<evidence type="ECO:0000256" key="7">
    <source>
        <dbReference type="ARBA" id="ARBA00023136"/>
    </source>
</evidence>
<evidence type="ECO:0000313" key="11">
    <source>
        <dbReference type="EMBL" id="MPN16107.1"/>
    </source>
</evidence>
<feature type="transmembrane region" description="Helical" evidence="9">
    <location>
        <begin position="56"/>
        <end position="76"/>
    </location>
</feature>
<dbReference type="InterPro" id="IPR018461">
    <property type="entry name" value="Na/H_Antiport_NhaC-like_C"/>
</dbReference>
<dbReference type="GO" id="GO:0005886">
    <property type="term" value="C:plasma membrane"/>
    <property type="evidence" value="ECO:0007669"/>
    <property type="project" value="UniProtKB-SubCell"/>
</dbReference>
<protein>
    <recommendedName>
        <fullName evidence="10">Na+/H+ antiporter NhaC-like C-terminal domain-containing protein</fullName>
    </recommendedName>
</protein>